<name>A0ABP0TR79_9BRYO</name>
<feature type="domain" description="N-acetyltransferase" evidence="1">
    <location>
        <begin position="11"/>
        <end position="174"/>
    </location>
</feature>
<evidence type="ECO:0000313" key="3">
    <source>
        <dbReference type="Proteomes" id="UP001497512"/>
    </source>
</evidence>
<dbReference type="PANTHER" id="PTHR46067:SF27">
    <property type="entry name" value="ACYL-COA N-ACYLTRANSFERASES (NAT) SUPERFAMILY PROTEIN"/>
    <property type="match status" value="1"/>
</dbReference>
<dbReference type="Proteomes" id="UP001497512">
    <property type="component" value="Chromosome 13"/>
</dbReference>
<evidence type="ECO:0000313" key="2">
    <source>
        <dbReference type="EMBL" id="CAK9202896.1"/>
    </source>
</evidence>
<proteinExistence type="predicted"/>
<dbReference type="SUPFAM" id="SSF55729">
    <property type="entry name" value="Acyl-CoA N-acyltransferases (Nat)"/>
    <property type="match status" value="1"/>
</dbReference>
<gene>
    <name evidence="2" type="ORF">CSSPTR1EN2_LOCUS6636</name>
</gene>
<keyword evidence="3" id="KW-1185">Reference proteome</keyword>
<dbReference type="Pfam" id="PF13302">
    <property type="entry name" value="Acetyltransf_3"/>
    <property type="match status" value="1"/>
</dbReference>
<dbReference type="InterPro" id="IPR016181">
    <property type="entry name" value="Acyl_CoA_acyltransferase"/>
</dbReference>
<reference evidence="2" key="1">
    <citation type="submission" date="2024-02" db="EMBL/GenBank/DDBJ databases">
        <authorList>
            <consortium name="ELIXIR-Norway"/>
            <consortium name="Elixir Norway"/>
        </authorList>
    </citation>
    <scope>NUCLEOTIDE SEQUENCE</scope>
</reference>
<protein>
    <recommendedName>
        <fullName evidence="1">N-acetyltransferase domain-containing protein</fullName>
    </recommendedName>
</protein>
<dbReference type="EMBL" id="OZ019905">
    <property type="protein sequence ID" value="CAK9202896.1"/>
    <property type="molecule type" value="Genomic_DNA"/>
</dbReference>
<dbReference type="PROSITE" id="PS51186">
    <property type="entry name" value="GNAT"/>
    <property type="match status" value="1"/>
</dbReference>
<evidence type="ECO:0000259" key="1">
    <source>
        <dbReference type="PROSITE" id="PS51186"/>
    </source>
</evidence>
<accession>A0ABP0TR79</accession>
<organism evidence="2 3">
    <name type="scientific">Sphagnum troendelagicum</name>
    <dbReference type="NCBI Taxonomy" id="128251"/>
    <lineage>
        <taxon>Eukaryota</taxon>
        <taxon>Viridiplantae</taxon>
        <taxon>Streptophyta</taxon>
        <taxon>Embryophyta</taxon>
        <taxon>Bryophyta</taxon>
        <taxon>Sphagnophytina</taxon>
        <taxon>Sphagnopsida</taxon>
        <taxon>Sphagnales</taxon>
        <taxon>Sphagnaceae</taxon>
        <taxon>Sphagnum</taxon>
    </lineage>
</organism>
<dbReference type="Gene3D" id="3.40.630.30">
    <property type="match status" value="1"/>
</dbReference>
<sequence>MMSSNVDASRVTLRRFSAADLPDFMEWATDDNVTKTLVWDSYESQEQGLKFLNSVAIPHPWLKAICVDGRAVGSISLEKGQCMMDSCRATLGYCIAKKYWGQGIMTIAVKLALSTGFQDLDVVRIEALVQLSNSASRRVLEKAGFQLEGTLLKYIVIKGQVRDCFLFAAFRPAC</sequence>
<dbReference type="PANTHER" id="PTHR46067">
    <property type="entry name" value="ACYL-COA N-ACYLTRANSFERASES (NAT) SUPERFAMILY PROTEIN"/>
    <property type="match status" value="1"/>
</dbReference>
<dbReference type="InterPro" id="IPR000182">
    <property type="entry name" value="GNAT_dom"/>
</dbReference>